<dbReference type="Proteomes" id="UP001623661">
    <property type="component" value="Unassembled WGS sequence"/>
</dbReference>
<proteinExistence type="predicted"/>
<comment type="caution">
    <text evidence="3">The sequence shown here is derived from an EMBL/GenBank/DDBJ whole genome shotgun (WGS) entry which is preliminary data.</text>
</comment>
<protein>
    <submittedName>
        <fullName evidence="3">CPBP family intramembrane glutamic endopeptidase</fullName>
        <ecNumber evidence="3">3.4.-.-</ecNumber>
    </submittedName>
</protein>
<evidence type="ECO:0000256" key="1">
    <source>
        <dbReference type="SAM" id="Phobius"/>
    </source>
</evidence>
<evidence type="ECO:0000313" key="3">
    <source>
        <dbReference type="EMBL" id="MFL0268053.1"/>
    </source>
</evidence>
<dbReference type="GO" id="GO:0016787">
    <property type="term" value="F:hydrolase activity"/>
    <property type="evidence" value="ECO:0007669"/>
    <property type="project" value="UniProtKB-KW"/>
</dbReference>
<keyword evidence="1" id="KW-0812">Transmembrane</keyword>
<feature type="transmembrane region" description="Helical" evidence="1">
    <location>
        <begin position="92"/>
        <end position="114"/>
    </location>
</feature>
<feature type="transmembrane region" description="Helical" evidence="1">
    <location>
        <begin position="157"/>
        <end position="178"/>
    </location>
</feature>
<dbReference type="EMBL" id="JBJHZY010000001">
    <property type="protein sequence ID" value="MFL0268053.1"/>
    <property type="molecule type" value="Genomic_DNA"/>
</dbReference>
<keyword evidence="4" id="KW-1185">Reference proteome</keyword>
<feature type="domain" description="CAAX prenyl protease 2/Lysostaphin resistance protein A-like" evidence="2">
    <location>
        <begin position="121"/>
        <end position="226"/>
    </location>
</feature>
<gene>
    <name evidence="3" type="ORF">ACJDUH_08060</name>
</gene>
<evidence type="ECO:0000259" key="2">
    <source>
        <dbReference type="Pfam" id="PF02517"/>
    </source>
</evidence>
<dbReference type="RefSeq" id="WP_406764636.1">
    <property type="nucleotide sequence ID" value="NZ_JBJHZY010000001.1"/>
</dbReference>
<sequence length="232" mass="26848">MNFIKGFFTIDKEYKDTVEKYNYKDGISAITFYLLVIVLYYVMGVLYGKKNLYLGYEANLFLAILCILFVLFYKQPIKTIGFGKKNLSKSLILGLVLSAVLLIINLILGISGGYRFNTASKLILNFGYYFFVIALVEEIIFRGFIQTRIYGIIEKPFIAVIVTAFMFMAFHIPFQMGASHMKFLAYVSNNYITLLFTFLWHIVFNFLYTKYNSIAAPTVFHAVMDWCNVLFK</sequence>
<dbReference type="InterPro" id="IPR003675">
    <property type="entry name" value="Rce1/LyrA-like_dom"/>
</dbReference>
<organism evidence="3 4">
    <name type="scientific">Candidatus Clostridium radicumherbarum</name>
    <dbReference type="NCBI Taxonomy" id="3381662"/>
    <lineage>
        <taxon>Bacteria</taxon>
        <taxon>Bacillati</taxon>
        <taxon>Bacillota</taxon>
        <taxon>Clostridia</taxon>
        <taxon>Eubacteriales</taxon>
        <taxon>Clostridiaceae</taxon>
        <taxon>Clostridium</taxon>
    </lineage>
</organism>
<name>A0ABW8TSF1_9CLOT</name>
<feature type="transmembrane region" description="Helical" evidence="1">
    <location>
        <begin position="53"/>
        <end position="72"/>
    </location>
</feature>
<accession>A0ABW8TSF1</accession>
<feature type="transmembrane region" description="Helical" evidence="1">
    <location>
        <begin position="30"/>
        <end position="47"/>
    </location>
</feature>
<dbReference type="Pfam" id="PF02517">
    <property type="entry name" value="Rce1-like"/>
    <property type="match status" value="1"/>
</dbReference>
<dbReference type="EC" id="3.4.-.-" evidence="3"/>
<reference evidence="3 4" key="1">
    <citation type="submission" date="2024-11" db="EMBL/GenBank/DDBJ databases">
        <authorList>
            <person name="Heng Y.C."/>
            <person name="Lim A.C.H."/>
            <person name="Lee J.K.Y."/>
            <person name="Kittelmann S."/>
        </authorList>
    </citation>
    <scope>NUCLEOTIDE SEQUENCE [LARGE SCALE GENOMIC DNA]</scope>
    <source>
        <strain evidence="3 4">WILCCON 0202</strain>
    </source>
</reference>
<keyword evidence="1" id="KW-0472">Membrane</keyword>
<feature type="transmembrane region" description="Helical" evidence="1">
    <location>
        <begin position="126"/>
        <end position="145"/>
    </location>
</feature>
<keyword evidence="1" id="KW-1133">Transmembrane helix</keyword>
<evidence type="ECO:0000313" key="4">
    <source>
        <dbReference type="Proteomes" id="UP001623661"/>
    </source>
</evidence>
<keyword evidence="3" id="KW-0378">Hydrolase</keyword>
<feature type="transmembrane region" description="Helical" evidence="1">
    <location>
        <begin position="190"/>
        <end position="208"/>
    </location>
</feature>